<keyword evidence="2" id="KW-0808">Transferase</keyword>
<feature type="compositionally biased region" description="Low complexity" evidence="1">
    <location>
        <begin position="114"/>
        <end position="123"/>
    </location>
</feature>
<feature type="non-terminal residue" evidence="2">
    <location>
        <position position="1"/>
    </location>
</feature>
<feature type="non-terminal residue" evidence="2">
    <location>
        <position position="339"/>
    </location>
</feature>
<dbReference type="AlphaFoldDB" id="A0A6J4T1J3"/>
<reference evidence="2" key="1">
    <citation type="submission" date="2020-02" db="EMBL/GenBank/DDBJ databases">
        <authorList>
            <person name="Meier V. D."/>
        </authorList>
    </citation>
    <scope>NUCLEOTIDE SEQUENCE</scope>
    <source>
        <strain evidence="2">AVDCRST_MAG13</strain>
    </source>
</reference>
<feature type="compositionally biased region" description="Basic residues" evidence="1">
    <location>
        <begin position="231"/>
        <end position="247"/>
    </location>
</feature>
<dbReference type="EC" id="2.5.1.72" evidence="2"/>
<organism evidence="2">
    <name type="scientific">uncultured Solirubrobacteraceae bacterium</name>
    <dbReference type="NCBI Taxonomy" id="1162706"/>
    <lineage>
        <taxon>Bacteria</taxon>
        <taxon>Bacillati</taxon>
        <taxon>Actinomycetota</taxon>
        <taxon>Thermoleophilia</taxon>
        <taxon>Solirubrobacterales</taxon>
        <taxon>Solirubrobacteraceae</taxon>
        <taxon>environmental samples</taxon>
    </lineage>
</organism>
<sequence length="339" mass="37965">DHPAADGPGPGRRPSRRPRGRPRPAGRGARARRRARRGHPRPQLPAARGPGRRGLRRRLARPLPPGRRDGQGRHRVLRRALHGRDGVHPVAGQARPHPRPQRGLLARGLHHPRAAAGLAGPAPRRGDRDVRQHHGGGQGAHGLLRDLRQRGGRGGAHLRHPRRRHGDPLRAGHVPRRLRREDDRAHDARVGRGVPRPRRHPPVGHRAGARRAPRRRLPHPPRVRLLDLRHGVRRRGRRRLGRRPHALHGRDAHLRPGARGLGRHGDHGHRDGDAPPAADGRARRGLHRRQRARLVPLHEDDHPAQAARLPARHDGRGQGARGHRRARSRPDRAHGRPRV</sequence>
<feature type="compositionally biased region" description="Basic residues" evidence="1">
    <location>
        <begin position="195"/>
        <end position="222"/>
    </location>
</feature>
<proteinExistence type="predicted"/>
<feature type="region of interest" description="Disordered" evidence="1">
    <location>
        <begin position="1"/>
        <end position="339"/>
    </location>
</feature>
<name>A0A6J4T1J3_9ACTN</name>
<gene>
    <name evidence="2" type="ORF">AVDCRST_MAG13-2783</name>
</gene>
<dbReference type="GO" id="GO:0016740">
    <property type="term" value="F:transferase activity"/>
    <property type="evidence" value="ECO:0007669"/>
    <property type="project" value="UniProtKB-KW"/>
</dbReference>
<evidence type="ECO:0000313" key="2">
    <source>
        <dbReference type="EMBL" id="CAA9510634.1"/>
    </source>
</evidence>
<feature type="compositionally biased region" description="Basic and acidic residues" evidence="1">
    <location>
        <begin position="179"/>
        <end position="190"/>
    </location>
</feature>
<feature type="compositionally biased region" description="Basic residues" evidence="1">
    <location>
        <begin position="50"/>
        <end position="60"/>
    </location>
</feature>
<protein>
    <submittedName>
        <fullName evidence="2">Quinolinate synthetase</fullName>
        <ecNumber evidence="2">2.5.1.72</ecNumber>
    </submittedName>
</protein>
<evidence type="ECO:0000256" key="1">
    <source>
        <dbReference type="SAM" id="MobiDB-lite"/>
    </source>
</evidence>
<dbReference type="EMBL" id="CADCVO010000445">
    <property type="protein sequence ID" value="CAA9510634.1"/>
    <property type="molecule type" value="Genomic_DNA"/>
</dbReference>
<accession>A0A6J4T1J3</accession>
<feature type="compositionally biased region" description="Basic residues" evidence="1">
    <location>
        <begin position="283"/>
        <end position="292"/>
    </location>
</feature>
<feature type="compositionally biased region" description="Basic and acidic residues" evidence="1">
    <location>
        <begin position="263"/>
        <end position="273"/>
    </location>
</feature>
<feature type="compositionally biased region" description="Basic and acidic residues" evidence="1">
    <location>
        <begin position="328"/>
        <end position="339"/>
    </location>
</feature>
<feature type="compositionally biased region" description="Basic residues" evidence="1">
    <location>
        <begin position="13"/>
        <end position="40"/>
    </location>
</feature>
<feature type="compositionally biased region" description="Basic residues" evidence="1">
    <location>
        <begin position="156"/>
        <end position="165"/>
    </location>
</feature>